<evidence type="ECO:0000256" key="7">
    <source>
        <dbReference type="ARBA" id="ARBA00024203"/>
    </source>
</evidence>
<sequence>MRGFHRCALQKKHEGKATGTDRSEVERKERRNSCLAIGQPSMSTVAGVHATSENAFYDEALVYTRLVESPSRILTMAFTLLHLLESFLLLLNAAAVLSAPRLLRPLGLDKPQVGDPGFRSQISLFLFSVRTYLKLPLVVANLVVIIFELLFG</sequence>
<evidence type="ECO:0000256" key="2">
    <source>
        <dbReference type="ARBA" id="ARBA00022448"/>
    </source>
</evidence>
<keyword evidence="2" id="KW-0813">Transport</keyword>
<dbReference type="GO" id="GO:0006888">
    <property type="term" value="P:endoplasmic reticulum to Golgi vesicle-mediated transport"/>
    <property type="evidence" value="ECO:0007669"/>
    <property type="project" value="TreeGrafter"/>
</dbReference>
<accession>A0A139Y2L6</accession>
<dbReference type="InterPro" id="IPR013880">
    <property type="entry name" value="Yos1"/>
</dbReference>
<feature type="transmembrane region" description="Helical" evidence="9">
    <location>
        <begin position="132"/>
        <end position="151"/>
    </location>
</feature>
<keyword evidence="5 9" id="KW-1133">Transmembrane helix</keyword>
<protein>
    <submittedName>
        <fullName evidence="10">Yos1 family protein</fullName>
    </submittedName>
</protein>
<feature type="transmembrane region" description="Helical" evidence="9">
    <location>
        <begin position="73"/>
        <end position="97"/>
    </location>
</feature>
<evidence type="ECO:0000256" key="4">
    <source>
        <dbReference type="ARBA" id="ARBA00022927"/>
    </source>
</evidence>
<name>A0A139Y2L6_TOXGO</name>
<gene>
    <name evidence="10" type="ORF">TGARI_288900</name>
</gene>
<dbReference type="Pfam" id="PF08571">
    <property type="entry name" value="Yos1"/>
    <property type="match status" value="1"/>
</dbReference>
<dbReference type="GO" id="GO:0030134">
    <property type="term" value="C:COPII-coated ER to Golgi transport vesicle"/>
    <property type="evidence" value="ECO:0007669"/>
    <property type="project" value="TreeGrafter"/>
</dbReference>
<evidence type="ECO:0000256" key="8">
    <source>
        <dbReference type="SAM" id="MobiDB-lite"/>
    </source>
</evidence>
<reference evidence="10 11" key="1">
    <citation type="journal article" date="2016" name="Nat. Commun.">
        <title>Local admixture of amplified and diversified secreted pathogenesis determinants shapes mosaic Toxoplasma gondii genomes.</title>
        <authorList>
            <person name="Lorenzi H."/>
            <person name="Khan A."/>
            <person name="Behnke M.S."/>
            <person name="Namasivayam S."/>
            <person name="Swapna L.S."/>
            <person name="Hadjithomas M."/>
            <person name="Karamycheva S."/>
            <person name="Pinney D."/>
            <person name="Brunk B.P."/>
            <person name="Ajioka J.W."/>
            <person name="Ajzenberg D."/>
            <person name="Boothroyd J.C."/>
            <person name="Boyle J.P."/>
            <person name="Darde M.L."/>
            <person name="Diaz-Miranda M.A."/>
            <person name="Dubey J.P."/>
            <person name="Fritz H.M."/>
            <person name="Gennari S.M."/>
            <person name="Gregory B.D."/>
            <person name="Kim K."/>
            <person name="Saeij J.P."/>
            <person name="Su C."/>
            <person name="White M.W."/>
            <person name="Zhu X.Q."/>
            <person name="Howe D.K."/>
            <person name="Rosenthal B.M."/>
            <person name="Grigg M.E."/>
            <person name="Parkinson J."/>
            <person name="Liu L."/>
            <person name="Kissinger J.C."/>
            <person name="Roos D.S."/>
            <person name="Sibley L.D."/>
        </authorList>
    </citation>
    <scope>NUCLEOTIDE SEQUENCE [LARGE SCALE GENOMIC DNA]</scope>
    <source>
        <strain evidence="10 11">ARI</strain>
    </source>
</reference>
<dbReference type="AlphaFoldDB" id="A0A139Y2L6"/>
<evidence type="ECO:0000256" key="5">
    <source>
        <dbReference type="ARBA" id="ARBA00022989"/>
    </source>
</evidence>
<proteinExistence type="inferred from homology"/>
<keyword evidence="4" id="KW-0653">Protein transport</keyword>
<dbReference type="PANTHER" id="PTHR15858">
    <property type="entry name" value="IMMEDIATE EARLY RESPONSE 3-INTERACTING PROTEIN 1"/>
    <property type="match status" value="1"/>
</dbReference>
<evidence type="ECO:0000256" key="9">
    <source>
        <dbReference type="SAM" id="Phobius"/>
    </source>
</evidence>
<evidence type="ECO:0000256" key="1">
    <source>
        <dbReference type="ARBA" id="ARBA00004370"/>
    </source>
</evidence>
<comment type="caution">
    <text evidence="10">The sequence shown here is derived from an EMBL/GenBank/DDBJ whole genome shotgun (WGS) entry which is preliminary data.</text>
</comment>
<keyword evidence="3 9" id="KW-0812">Transmembrane</keyword>
<evidence type="ECO:0000256" key="3">
    <source>
        <dbReference type="ARBA" id="ARBA00022692"/>
    </source>
</evidence>
<evidence type="ECO:0000313" key="10">
    <source>
        <dbReference type="EMBL" id="KYF45218.1"/>
    </source>
</evidence>
<feature type="region of interest" description="Disordered" evidence="8">
    <location>
        <begin position="12"/>
        <end position="31"/>
    </location>
</feature>
<dbReference type="OrthoDB" id="365770at2759"/>
<dbReference type="GO" id="GO:0000139">
    <property type="term" value="C:Golgi membrane"/>
    <property type="evidence" value="ECO:0007669"/>
    <property type="project" value="TreeGrafter"/>
</dbReference>
<dbReference type="VEuPathDB" id="ToxoDB:TGARI_288900"/>
<evidence type="ECO:0000256" key="6">
    <source>
        <dbReference type="ARBA" id="ARBA00023136"/>
    </source>
</evidence>
<evidence type="ECO:0000313" key="11">
    <source>
        <dbReference type="Proteomes" id="UP000074247"/>
    </source>
</evidence>
<comment type="subcellular location">
    <subcellularLocation>
        <location evidence="1">Membrane</location>
    </subcellularLocation>
</comment>
<keyword evidence="6 9" id="KW-0472">Membrane</keyword>
<organism evidence="10 11">
    <name type="scientific">Toxoplasma gondii ARI</name>
    <dbReference type="NCBI Taxonomy" id="1074872"/>
    <lineage>
        <taxon>Eukaryota</taxon>
        <taxon>Sar</taxon>
        <taxon>Alveolata</taxon>
        <taxon>Apicomplexa</taxon>
        <taxon>Conoidasida</taxon>
        <taxon>Coccidia</taxon>
        <taxon>Eucoccidiorida</taxon>
        <taxon>Eimeriorina</taxon>
        <taxon>Sarcocystidae</taxon>
        <taxon>Toxoplasma</taxon>
    </lineage>
</organism>
<dbReference type="EMBL" id="AGQS02004150">
    <property type="protein sequence ID" value="KYF45218.1"/>
    <property type="molecule type" value="Genomic_DNA"/>
</dbReference>
<dbReference type="GO" id="GO:0005789">
    <property type="term" value="C:endoplasmic reticulum membrane"/>
    <property type="evidence" value="ECO:0007669"/>
    <property type="project" value="TreeGrafter"/>
</dbReference>
<dbReference type="PANTHER" id="PTHR15858:SF0">
    <property type="entry name" value="IMMEDIATE EARLY RESPONSE 3-INTERACTING PROTEIN 1"/>
    <property type="match status" value="1"/>
</dbReference>
<dbReference type="GO" id="GO:0015031">
    <property type="term" value="P:protein transport"/>
    <property type="evidence" value="ECO:0007669"/>
    <property type="project" value="UniProtKB-KW"/>
</dbReference>
<dbReference type="Proteomes" id="UP000074247">
    <property type="component" value="Unassembled WGS sequence"/>
</dbReference>
<comment type="similarity">
    <text evidence="7">Belongs to the YOS1 family.</text>
</comment>